<dbReference type="EMBL" id="JBBNAF010000012">
    <property type="protein sequence ID" value="KAK9093463.1"/>
    <property type="molecule type" value="Genomic_DNA"/>
</dbReference>
<protein>
    <submittedName>
        <fullName evidence="1">Uncharacterized protein</fullName>
    </submittedName>
</protein>
<sequence>MTNPDDFLPSLQQPLVDQFLSLIYPNGVDIHFVPITVCRCQRCLQAPLSIIVHMAHICFNWTAEDTNYLLALWYLLNCPHIIFYIDIHTVFRFPEYVFTPLWNFIHASPAANFCHLIYSPSPHRLVTTNQFWPFP</sequence>
<dbReference type="Proteomes" id="UP001420932">
    <property type="component" value="Unassembled WGS sequence"/>
</dbReference>
<keyword evidence="2" id="KW-1185">Reference proteome</keyword>
<dbReference type="AlphaFoldDB" id="A0AAP0HLV2"/>
<accession>A0AAP0HLV2</accession>
<evidence type="ECO:0000313" key="1">
    <source>
        <dbReference type="EMBL" id="KAK9093463.1"/>
    </source>
</evidence>
<comment type="caution">
    <text evidence="1">The sequence shown here is derived from an EMBL/GenBank/DDBJ whole genome shotgun (WGS) entry which is preliminary data.</text>
</comment>
<evidence type="ECO:0000313" key="2">
    <source>
        <dbReference type="Proteomes" id="UP001420932"/>
    </source>
</evidence>
<organism evidence="1 2">
    <name type="scientific">Stephania yunnanensis</name>
    <dbReference type="NCBI Taxonomy" id="152371"/>
    <lineage>
        <taxon>Eukaryota</taxon>
        <taxon>Viridiplantae</taxon>
        <taxon>Streptophyta</taxon>
        <taxon>Embryophyta</taxon>
        <taxon>Tracheophyta</taxon>
        <taxon>Spermatophyta</taxon>
        <taxon>Magnoliopsida</taxon>
        <taxon>Ranunculales</taxon>
        <taxon>Menispermaceae</taxon>
        <taxon>Menispermoideae</taxon>
        <taxon>Cissampelideae</taxon>
        <taxon>Stephania</taxon>
    </lineage>
</organism>
<reference evidence="1 2" key="1">
    <citation type="submission" date="2024-01" db="EMBL/GenBank/DDBJ databases">
        <title>Genome assemblies of Stephania.</title>
        <authorList>
            <person name="Yang L."/>
        </authorList>
    </citation>
    <scope>NUCLEOTIDE SEQUENCE [LARGE SCALE GENOMIC DNA]</scope>
    <source>
        <strain evidence="1">YNDBR</strain>
        <tissue evidence="1">Leaf</tissue>
    </source>
</reference>
<name>A0AAP0HLV2_9MAGN</name>
<proteinExistence type="predicted"/>
<gene>
    <name evidence="1" type="ORF">Syun_028374</name>
</gene>